<dbReference type="Pfam" id="PF00668">
    <property type="entry name" value="Condensation"/>
    <property type="match status" value="2"/>
</dbReference>
<comment type="caution">
    <text evidence="7">The sequence shown here is derived from an EMBL/GenBank/DDBJ whole genome shotgun (WGS) entry which is preliminary data.</text>
</comment>
<comment type="similarity">
    <text evidence="4">Belongs to the NRP synthetase family.</text>
</comment>
<dbReference type="InterPro" id="IPR000873">
    <property type="entry name" value="AMP-dep_synth/lig_dom"/>
</dbReference>
<dbReference type="SMART" id="SM00823">
    <property type="entry name" value="PKS_PP"/>
    <property type="match status" value="1"/>
</dbReference>
<evidence type="ECO:0000313" key="7">
    <source>
        <dbReference type="EMBL" id="OBR14820.1"/>
    </source>
</evidence>
<protein>
    <submittedName>
        <fullName evidence="7">Peptide synthetase</fullName>
    </submittedName>
</protein>
<feature type="domain" description="Carrier" evidence="6">
    <location>
        <begin position="1394"/>
        <end position="1476"/>
    </location>
</feature>
<gene>
    <name evidence="7" type="ORF">CH63R_03546</name>
</gene>
<dbReference type="InterPro" id="IPR020845">
    <property type="entry name" value="AMP-binding_CS"/>
</dbReference>
<dbReference type="InterPro" id="IPR006162">
    <property type="entry name" value="Ppantetheine_attach_site"/>
</dbReference>
<dbReference type="SUPFAM" id="SSF47336">
    <property type="entry name" value="ACP-like"/>
    <property type="match status" value="1"/>
</dbReference>
<dbReference type="InterPro" id="IPR042099">
    <property type="entry name" value="ANL_N_sf"/>
</dbReference>
<accession>A0A1B7YRZ7</accession>
<dbReference type="PANTHER" id="PTHR45398">
    <property type="match status" value="1"/>
</dbReference>
<dbReference type="Pfam" id="PF00501">
    <property type="entry name" value="AMP-binding"/>
    <property type="match status" value="2"/>
</dbReference>
<sequence length="1643" mass="178016">MADENDGGVLQNELASVQQGLDIQNGPVFSARVLEKPDGKRLFFLVAHHLVVDLVSWRVIVDDLQLLLAGEPIIITAPTTSLSWGAWCRAQAVQLSAGGGGETLLRRHEAQVLEALRFWGMQDNPNVFADVQSSSVTMDKALTDVFLDAANRPLRTEPVEILATSLMGSFLDVFQQQRRQRQQEFTIFLEGHGRDLFPELDVSQTVGWFTTMFPLRLHAAVGGSFTERPRRVKDDRRMKSRAAMLDWAQILFRENNKNNNNSSGGGGGGGGGGCFAMPIEILLNYGGKVTSLDQTTGPLLSVTDPTTDFSLGDVSPDMARMALIEISAVVEGDQLRLSMRHNRRMNHQDGVRRWFREWINTLETQLRVLAGGLEESMTLADVPLLSLDCDDLARLELAELPARGLSVADIEDMYPCSALQQGILMSQDKGVGDYMTRVAWEVRGVAARPDEGDLERAWLAVVDRHDSLRTVFLDNPPYYTQAVLKTTRKRPEIRHVRLQSNDDDTNNNVFTKQNLLALAPSALDMKKGRGVTPPHCLFIVTTSDDDDVDRRRVGLVLSISHAVADEDSIDVLVRERELACAGKLPHGPGPSYRDFIALQMRGREASAAHWRSYVQSATPCLFPGRSDGSNDASPGARPHETPVPAVIDADLDFSAALHGFCRGSAVTLSDVAHVAWAAVLRVYTGCEAPMFGYLYSGRGANLAGVEHAVGAYVAMLVSRVPLDDDLPLDEAAQRAHDASIQVLQHAHCSLAGIQHELGLGALFNTGISLRRRNTAEGSGTTTTTTTTTAVSLQLMESLDATEYDMAITVAVDDDDDAVSISLAYRAEAVAWFQADKALALFLRALGIITLEPPSDAPAVHAWDGLLTYAELRRVCHGVAAQLVSRGVRPGDTVPVCFDKSLWYVVAVLGVLLSGAKLVPLDPALPQAAVDHILRSVSAGVAITSPRYESRVRSGLTDQSGGGGVIVLPDMLPAGNDDDDMPPSTRGIDLDATAYVIFTSGSTGSPKGVAFASSAFDVSVDEIVLTLTSGGCVCVPSDEARSDDLASAMAAMKVNTAMLTPSVARLLLHLAPDAIPTLRHVILGGEKVARQDLAAWSGRVARLDIVYGLTECAVASVLMPFVKGAEAAGCLGRPVGCAVWLVDPADENRLVPDGCTGERLIEGPVLASGYLGDPERTASAFISGPGWATDDSSSSSSSSSRRRRRFFRTGNLAWRDGGGVLHFEGRRDHQMKLRGLRFEAEDIEGHIARSWPRPGRRAFVDVVSRDDGSGRLRDMLVALIDDGGSPTGSDLEESAALHTSPLTEEFRQAAKETRRRLLEVVSAYMVPTLFIPINHMPMSVSGKTDRKRLKKLLQTLSMDEQMRALHLLPKKRNRPGLESLNDGVGTETRTDTETETETKTEGCLKATWARVLGSGSGSGGGGEEIDLDSHFFQIGGDSMTALRLSSALRADGFRLPVSAIFKTPVLRDMAEAMARWESPAKAEPMPEEEEEEEDYGWSGTATATAPTSLLDSRFEDVFPTTEFQSWCVNCCLADPRAYMTYFAMDVLGPLDPVRLRAAIQKTVLHLPILRTVFLSKNGDIFQAVLRSQETPILALAELDRHPQAELQTMAARDLAVADAAKSPFRLGTPVTGFTLISDPRSAGA</sequence>
<dbReference type="PROSITE" id="PS00455">
    <property type="entry name" value="AMP_BINDING"/>
    <property type="match status" value="1"/>
</dbReference>
<dbReference type="VEuPathDB" id="FungiDB:CH63R_03546"/>
<dbReference type="InterPro" id="IPR036736">
    <property type="entry name" value="ACP-like_sf"/>
</dbReference>
<feature type="compositionally biased region" description="Basic and acidic residues" evidence="5">
    <location>
        <begin position="1387"/>
        <end position="1399"/>
    </location>
</feature>
<dbReference type="GO" id="GO:0031177">
    <property type="term" value="F:phosphopantetheine binding"/>
    <property type="evidence" value="ECO:0007669"/>
    <property type="project" value="InterPro"/>
</dbReference>
<keyword evidence="1" id="KW-0596">Phosphopantetheine</keyword>
<dbReference type="PROSITE" id="PS50075">
    <property type="entry name" value="CARRIER"/>
    <property type="match status" value="1"/>
</dbReference>
<dbReference type="Gene3D" id="1.10.1200.10">
    <property type="entry name" value="ACP-like"/>
    <property type="match status" value="1"/>
</dbReference>
<dbReference type="InterPro" id="IPR020806">
    <property type="entry name" value="PKS_PP-bd"/>
</dbReference>
<feature type="region of interest" description="Disordered" evidence="5">
    <location>
        <begin position="1371"/>
        <end position="1399"/>
    </location>
</feature>
<name>A0A1B7YRZ7_COLHI</name>
<dbReference type="Gene3D" id="3.30.300.30">
    <property type="match status" value="1"/>
</dbReference>
<dbReference type="CDD" id="cd05918">
    <property type="entry name" value="A_NRPS_SidN3_like"/>
    <property type="match status" value="1"/>
</dbReference>
<evidence type="ECO:0000256" key="2">
    <source>
        <dbReference type="ARBA" id="ARBA00022553"/>
    </source>
</evidence>
<organism evidence="7 8">
    <name type="scientific">Colletotrichum higginsianum (strain IMI 349063)</name>
    <name type="common">Crucifer anthracnose fungus</name>
    <dbReference type="NCBI Taxonomy" id="759273"/>
    <lineage>
        <taxon>Eukaryota</taxon>
        <taxon>Fungi</taxon>
        <taxon>Dikarya</taxon>
        <taxon>Ascomycota</taxon>
        <taxon>Pezizomycotina</taxon>
        <taxon>Sordariomycetes</taxon>
        <taxon>Hypocreomycetidae</taxon>
        <taxon>Glomerellales</taxon>
        <taxon>Glomerellaceae</taxon>
        <taxon>Colletotrichum</taxon>
        <taxon>Colletotrichum destructivum species complex</taxon>
    </lineage>
</organism>
<dbReference type="Pfam" id="PF00550">
    <property type="entry name" value="PP-binding"/>
    <property type="match status" value="1"/>
</dbReference>
<evidence type="ECO:0000256" key="1">
    <source>
        <dbReference type="ARBA" id="ARBA00022450"/>
    </source>
</evidence>
<evidence type="ECO:0000256" key="3">
    <source>
        <dbReference type="ARBA" id="ARBA00022598"/>
    </source>
</evidence>
<evidence type="ECO:0000313" key="8">
    <source>
        <dbReference type="Proteomes" id="UP000092177"/>
    </source>
</evidence>
<dbReference type="KEGG" id="chig:CH63R_03546"/>
<feature type="compositionally biased region" description="Acidic residues" evidence="5">
    <location>
        <begin position="1484"/>
        <end position="1494"/>
    </location>
</feature>
<dbReference type="Proteomes" id="UP000092177">
    <property type="component" value="Chromosome 2"/>
</dbReference>
<dbReference type="InterPro" id="IPR045851">
    <property type="entry name" value="AMP-bd_C_sf"/>
</dbReference>
<reference evidence="8" key="1">
    <citation type="journal article" date="2017" name="BMC Genomics">
        <title>Gapless genome assembly of Colletotrichum higginsianum reveals chromosome structure and association of transposable elements with secondary metabolite gene clusters.</title>
        <authorList>
            <person name="Dallery J.-F."/>
            <person name="Lapalu N."/>
            <person name="Zampounis A."/>
            <person name="Pigne S."/>
            <person name="Luyten I."/>
            <person name="Amselem J."/>
            <person name="Wittenberg A.H.J."/>
            <person name="Zhou S."/>
            <person name="de Queiroz M.V."/>
            <person name="Robin G.P."/>
            <person name="Auger A."/>
            <person name="Hainaut M."/>
            <person name="Henrissat B."/>
            <person name="Kim K.-T."/>
            <person name="Lee Y.-H."/>
            <person name="Lespinet O."/>
            <person name="Schwartz D.C."/>
            <person name="Thon M.R."/>
            <person name="O'Connell R.J."/>
        </authorList>
    </citation>
    <scope>NUCLEOTIDE SEQUENCE [LARGE SCALE GENOMIC DNA]</scope>
    <source>
        <strain evidence="8">IMI 349063</strain>
    </source>
</reference>
<dbReference type="GO" id="GO:0016874">
    <property type="term" value="F:ligase activity"/>
    <property type="evidence" value="ECO:0007669"/>
    <property type="project" value="UniProtKB-KW"/>
</dbReference>
<dbReference type="SUPFAM" id="SSF52777">
    <property type="entry name" value="CoA-dependent acyltransferases"/>
    <property type="match status" value="5"/>
</dbReference>
<dbReference type="GeneID" id="28862628"/>
<dbReference type="PANTHER" id="PTHR45398:SF1">
    <property type="entry name" value="ENZYME, PUTATIVE (JCVI)-RELATED"/>
    <property type="match status" value="1"/>
</dbReference>
<keyword evidence="8" id="KW-1185">Reference proteome</keyword>
<dbReference type="Gene3D" id="3.40.50.12780">
    <property type="entry name" value="N-terminal domain of ligase-like"/>
    <property type="match status" value="1"/>
</dbReference>
<dbReference type="Gene3D" id="3.30.559.10">
    <property type="entry name" value="Chloramphenicol acetyltransferase-like domain"/>
    <property type="match status" value="3"/>
</dbReference>
<evidence type="ECO:0000256" key="5">
    <source>
        <dbReference type="SAM" id="MobiDB-lite"/>
    </source>
</evidence>
<dbReference type="PROSITE" id="PS00012">
    <property type="entry name" value="PHOSPHOPANTETHEINE"/>
    <property type="match status" value="1"/>
</dbReference>
<dbReference type="InterPro" id="IPR023213">
    <property type="entry name" value="CAT-like_dom_sf"/>
</dbReference>
<evidence type="ECO:0000256" key="4">
    <source>
        <dbReference type="ARBA" id="ARBA00029454"/>
    </source>
</evidence>
<dbReference type="RefSeq" id="XP_018163337.1">
    <property type="nucleotide sequence ID" value="XM_018298521.1"/>
</dbReference>
<dbReference type="InterPro" id="IPR009081">
    <property type="entry name" value="PP-bd_ACP"/>
</dbReference>
<feature type="region of interest" description="Disordered" evidence="5">
    <location>
        <begin position="1476"/>
        <end position="1499"/>
    </location>
</feature>
<dbReference type="EMBL" id="LTAN01000002">
    <property type="protein sequence ID" value="OBR14820.1"/>
    <property type="molecule type" value="Genomic_DNA"/>
</dbReference>
<keyword evidence="2" id="KW-0597">Phosphoprotein</keyword>
<dbReference type="InterPro" id="IPR001242">
    <property type="entry name" value="Condensation_dom"/>
</dbReference>
<evidence type="ECO:0000259" key="6">
    <source>
        <dbReference type="PROSITE" id="PS50075"/>
    </source>
</evidence>
<feature type="region of interest" description="Disordered" evidence="5">
    <location>
        <begin position="1181"/>
        <end position="1201"/>
    </location>
</feature>
<proteinExistence type="inferred from homology"/>
<dbReference type="SUPFAM" id="SSF56801">
    <property type="entry name" value="Acetyl-CoA synthetase-like"/>
    <property type="match status" value="1"/>
</dbReference>
<dbReference type="Gene3D" id="3.30.559.30">
    <property type="entry name" value="Nonribosomal peptide synthetase, condensation domain"/>
    <property type="match status" value="2"/>
</dbReference>
<keyword evidence="3" id="KW-0436">Ligase</keyword>
<dbReference type="Gene3D" id="3.40.50.980">
    <property type="match status" value="2"/>
</dbReference>